<organism evidence="1 2">
    <name type="scientific">Psilocybe cf. subviscida</name>
    <dbReference type="NCBI Taxonomy" id="2480587"/>
    <lineage>
        <taxon>Eukaryota</taxon>
        <taxon>Fungi</taxon>
        <taxon>Dikarya</taxon>
        <taxon>Basidiomycota</taxon>
        <taxon>Agaricomycotina</taxon>
        <taxon>Agaricomycetes</taxon>
        <taxon>Agaricomycetidae</taxon>
        <taxon>Agaricales</taxon>
        <taxon>Agaricineae</taxon>
        <taxon>Strophariaceae</taxon>
        <taxon>Psilocybe</taxon>
    </lineage>
</organism>
<protein>
    <recommendedName>
        <fullName evidence="3">Non-haem dioxygenase N-terminal domain-containing protein</fullName>
    </recommendedName>
</protein>
<proteinExistence type="predicted"/>
<dbReference type="PANTHER" id="PTHR48420:SF1">
    <property type="entry name" value="NON-HAEM DIOXYGENASE N-TERMINAL DOMAIN-CONTAINING PROTEIN"/>
    <property type="match status" value="1"/>
</dbReference>
<name>A0A8H5AVS6_9AGAR</name>
<dbReference type="InterPro" id="IPR027443">
    <property type="entry name" value="IPNS-like_sf"/>
</dbReference>
<dbReference type="OrthoDB" id="438224at2759"/>
<evidence type="ECO:0000313" key="2">
    <source>
        <dbReference type="Proteomes" id="UP000567179"/>
    </source>
</evidence>
<gene>
    <name evidence="1" type="ORF">D9619_003113</name>
</gene>
<evidence type="ECO:0000313" key="1">
    <source>
        <dbReference type="EMBL" id="KAF5311763.1"/>
    </source>
</evidence>
<dbReference type="Proteomes" id="UP000567179">
    <property type="component" value="Unassembled WGS sequence"/>
</dbReference>
<dbReference type="PANTHER" id="PTHR48420">
    <property type="entry name" value="NON-HAEM DIOXYGENASE N-TERMINAL DOMAIN-CONTAINING PROTEIN"/>
    <property type="match status" value="1"/>
</dbReference>
<keyword evidence="2" id="KW-1185">Reference proteome</keyword>
<comment type="caution">
    <text evidence="1">The sequence shown here is derived from an EMBL/GenBank/DDBJ whole genome shotgun (WGS) entry which is preliminary data.</text>
</comment>
<accession>A0A8H5AVS6</accession>
<dbReference type="EMBL" id="JAACJJ010000056">
    <property type="protein sequence ID" value="KAF5311763.1"/>
    <property type="molecule type" value="Genomic_DNA"/>
</dbReference>
<reference evidence="1 2" key="1">
    <citation type="journal article" date="2020" name="ISME J.">
        <title>Uncovering the hidden diversity of litter-decomposition mechanisms in mushroom-forming fungi.</title>
        <authorList>
            <person name="Floudas D."/>
            <person name="Bentzer J."/>
            <person name="Ahren D."/>
            <person name="Johansson T."/>
            <person name="Persson P."/>
            <person name="Tunlid A."/>
        </authorList>
    </citation>
    <scope>NUCLEOTIDE SEQUENCE [LARGE SCALE GENOMIC DNA]</scope>
    <source>
        <strain evidence="1 2">CBS 101986</strain>
    </source>
</reference>
<dbReference type="Gene3D" id="2.60.120.330">
    <property type="entry name" value="B-lactam Antibiotic, Isopenicillin N Synthase, Chain"/>
    <property type="match status" value="1"/>
</dbReference>
<sequence>MSAIEYTPEGAVVISYQALVLAPETLGPAIEKAFGSHPSSLGIVVIRDVPKEYQEYRKKLLGLAYHFGNLDEKEIMNGKPDTLKGSYYANPIEANVEVAAAEKAEFPEYYGTNIWPNKDFEGLEDFEKSFRNLSRLIFDVGCKLACACQPFASQHLNDSTISLADLIRTSYTTKARLLHYFPPSPDAPAPSDDDPVDSWCGFHLDHSLLTGLCPVCLPAVLN</sequence>
<dbReference type="AlphaFoldDB" id="A0A8H5AVS6"/>
<evidence type="ECO:0008006" key="3">
    <source>
        <dbReference type="Google" id="ProtNLM"/>
    </source>
</evidence>
<dbReference type="SUPFAM" id="SSF51197">
    <property type="entry name" value="Clavaminate synthase-like"/>
    <property type="match status" value="1"/>
</dbReference>